<feature type="non-terminal residue" evidence="1">
    <location>
        <position position="287"/>
    </location>
</feature>
<organism evidence="1">
    <name type="scientific">Gryllus pennsylvanicus</name>
    <name type="common">Fall field cricket</name>
    <dbReference type="NCBI Taxonomy" id="51074"/>
    <lineage>
        <taxon>Eukaryota</taxon>
        <taxon>Metazoa</taxon>
        <taxon>Ecdysozoa</taxon>
        <taxon>Arthropoda</taxon>
        <taxon>Hexapoda</taxon>
        <taxon>Insecta</taxon>
        <taxon>Pterygota</taxon>
        <taxon>Neoptera</taxon>
        <taxon>Polyneoptera</taxon>
        <taxon>Orthoptera</taxon>
        <taxon>Ensifera</taxon>
        <taxon>Gryllidea</taxon>
        <taxon>Grylloidea</taxon>
        <taxon>Gryllidae</taxon>
        <taxon>Gryllinae</taxon>
        <taxon>Gryllus</taxon>
    </lineage>
</organism>
<reference evidence="1" key="1">
    <citation type="journal article" date="2006" name="Mol. Biol. Evol.">
        <title>Molecular evolution of seminal proteins in field crickets.</title>
        <authorList>
            <person name="Andres J.A."/>
            <person name="Maroja L.S."/>
            <person name="Bogdanowicz S.M."/>
            <person name="Swanson W.J."/>
            <person name="Harrison R.G."/>
        </authorList>
    </citation>
    <scope>NUCLEOTIDE SEQUENCE</scope>
</reference>
<protein>
    <submittedName>
        <fullName evidence="1">Putative accessory gland protein</fullName>
    </submittedName>
</protein>
<name>Q0ZC80_GRYPE</name>
<dbReference type="AlphaFoldDB" id="Q0ZC80"/>
<gene>
    <name evidence="1" type="ORF">AG-0065F-Gp</name>
</gene>
<sequence>AIDGDVREVEGGIVDSKKLKPTNYVVGNVANAVAIDRPQTDNWNTNSLKEKNKVDVSNDAIYSPYGTGSVANAVAIDDDLYNEKVDGSEMTYALDTYDDTDYDTIDIEPSVDTVADEDENYEDESVFDEKNDEVEVNVNENYSAHTSGNVANAVAIDVGGFKPSGSNLENTVPLQTTFVSAKERVKPQNFYTISGAGSVANAVAVDTDEGKVHVGDSSPVSPSNIEEESYKSKIVKETLESIANSIIFPKWSTGISSTDFTTTDVSNVANAVAIDNGATAVNTRPET</sequence>
<evidence type="ECO:0000313" key="1">
    <source>
        <dbReference type="EMBL" id="ABG01748.1"/>
    </source>
</evidence>
<accession>Q0ZC80</accession>
<dbReference type="EMBL" id="DQ630791">
    <property type="protein sequence ID" value="ABG01748.1"/>
    <property type="molecule type" value="mRNA"/>
</dbReference>
<feature type="non-terminal residue" evidence="1">
    <location>
        <position position="1"/>
    </location>
</feature>
<proteinExistence type="evidence at transcript level"/>